<proteinExistence type="predicted"/>
<organism evidence="1">
    <name type="scientific">Anguilla anguilla</name>
    <name type="common">European freshwater eel</name>
    <name type="synonym">Muraena anguilla</name>
    <dbReference type="NCBI Taxonomy" id="7936"/>
    <lineage>
        <taxon>Eukaryota</taxon>
        <taxon>Metazoa</taxon>
        <taxon>Chordata</taxon>
        <taxon>Craniata</taxon>
        <taxon>Vertebrata</taxon>
        <taxon>Euteleostomi</taxon>
        <taxon>Actinopterygii</taxon>
        <taxon>Neopterygii</taxon>
        <taxon>Teleostei</taxon>
        <taxon>Anguilliformes</taxon>
        <taxon>Anguillidae</taxon>
        <taxon>Anguilla</taxon>
    </lineage>
</organism>
<protein>
    <submittedName>
        <fullName evidence="1">Uncharacterized protein</fullName>
    </submittedName>
</protein>
<dbReference type="EMBL" id="GBXM01041611">
    <property type="protein sequence ID" value="JAH66966.1"/>
    <property type="molecule type" value="Transcribed_RNA"/>
</dbReference>
<evidence type="ECO:0000313" key="1">
    <source>
        <dbReference type="EMBL" id="JAH66966.1"/>
    </source>
</evidence>
<name>A0A0E9UMJ1_ANGAN</name>
<sequence length="30" mass="3688">MVETRFLFNMCRREKRHFHPFPVASPQRGL</sequence>
<reference evidence="1" key="1">
    <citation type="submission" date="2014-11" db="EMBL/GenBank/DDBJ databases">
        <authorList>
            <person name="Amaro Gonzalez C."/>
        </authorList>
    </citation>
    <scope>NUCLEOTIDE SEQUENCE</scope>
</reference>
<dbReference type="AlphaFoldDB" id="A0A0E9UMJ1"/>
<accession>A0A0E9UMJ1</accession>
<reference evidence="1" key="2">
    <citation type="journal article" date="2015" name="Fish Shellfish Immunol.">
        <title>Early steps in the European eel (Anguilla anguilla)-Vibrio vulnificus interaction in the gills: Role of the RtxA13 toxin.</title>
        <authorList>
            <person name="Callol A."/>
            <person name="Pajuelo D."/>
            <person name="Ebbesson L."/>
            <person name="Teles M."/>
            <person name="MacKenzie S."/>
            <person name="Amaro C."/>
        </authorList>
    </citation>
    <scope>NUCLEOTIDE SEQUENCE</scope>
</reference>